<dbReference type="InterPro" id="IPR000682">
    <property type="entry name" value="PCMT"/>
</dbReference>
<comment type="subcellular location">
    <subcellularLocation>
        <location evidence="1">Cytoplasm</location>
    </subcellularLocation>
</comment>
<dbReference type="InterPro" id="IPR029063">
    <property type="entry name" value="SAM-dependent_MTases_sf"/>
</dbReference>
<accession>A0ABS1NQ94</accession>
<dbReference type="Pfam" id="PF01135">
    <property type="entry name" value="PCMT"/>
    <property type="match status" value="1"/>
</dbReference>
<reference evidence="12 13" key="1">
    <citation type="submission" date="2021-01" db="EMBL/GenBank/DDBJ databases">
        <title>WGS of actinomycetes isolated from Thailand.</title>
        <authorList>
            <person name="Thawai C."/>
        </authorList>
    </citation>
    <scope>NUCLEOTIDE SEQUENCE [LARGE SCALE GENOMIC DNA]</scope>
    <source>
        <strain evidence="12 13">CA1R205</strain>
    </source>
</reference>
<evidence type="ECO:0000256" key="2">
    <source>
        <dbReference type="ARBA" id="ARBA00005369"/>
    </source>
</evidence>
<evidence type="ECO:0000256" key="11">
    <source>
        <dbReference type="ARBA" id="ARBA00031350"/>
    </source>
</evidence>
<keyword evidence="7" id="KW-0808">Transferase</keyword>
<dbReference type="EMBL" id="JAERRF010000036">
    <property type="protein sequence ID" value="MBL1102025.1"/>
    <property type="molecule type" value="Genomic_DNA"/>
</dbReference>
<evidence type="ECO:0000256" key="4">
    <source>
        <dbReference type="ARBA" id="ARBA00013346"/>
    </source>
</evidence>
<name>A0ABS1NQ94_9ACTN</name>
<dbReference type="RefSeq" id="WP_201882104.1">
    <property type="nucleotide sequence ID" value="NZ_JAERRF010000036.1"/>
</dbReference>
<dbReference type="EC" id="2.1.1.77" evidence="3"/>
<dbReference type="PANTHER" id="PTHR11579">
    <property type="entry name" value="PROTEIN-L-ISOASPARTATE O-METHYLTRANSFERASE"/>
    <property type="match status" value="1"/>
</dbReference>
<dbReference type="Gene3D" id="3.40.50.150">
    <property type="entry name" value="Vaccinia Virus protein VP39"/>
    <property type="match status" value="1"/>
</dbReference>
<evidence type="ECO:0000313" key="13">
    <source>
        <dbReference type="Proteomes" id="UP000634229"/>
    </source>
</evidence>
<sequence>MPGSAALVEQLAEDGHLPTGWRDALTYVDRARFIPDRIWTRGPDGYQPLDKADDPDHWHQLVYSDIPLVTQVEDPPGTAVAQTPSSSASMPRIVTAMLAALDIHDGQRVLEIGAGTGYNAALLAHRLGDHLVTTIEVDPDLANRAHTSLKNAGYSPTVITGDGSQGWPDGTPYDRVIATCSVHHIPPAWIEQTTPGGIIVLPWGTTMRNGALVQLTVAPGGHTASGPVLGDTAFMWMRAQAPSRNVLAVAASGSAGVRSRTTLDPHFLSDDDAWFAAGVLVPGCQQAVGHGPDGAWTLWLADTADGSWASVDYEPEAADFEVEQYGPRRLWDELEAAHDWWTAAGRPARTRFGLTVAPPGQHVWLDQPDNPVPTLP</sequence>
<keyword evidence="6 12" id="KW-0489">Methyltransferase</keyword>
<proteinExistence type="inferred from homology"/>
<dbReference type="Proteomes" id="UP000634229">
    <property type="component" value="Unassembled WGS sequence"/>
</dbReference>
<dbReference type="PANTHER" id="PTHR11579:SF0">
    <property type="entry name" value="PROTEIN-L-ISOASPARTATE(D-ASPARTATE) O-METHYLTRANSFERASE"/>
    <property type="match status" value="1"/>
</dbReference>
<evidence type="ECO:0000256" key="6">
    <source>
        <dbReference type="ARBA" id="ARBA00022603"/>
    </source>
</evidence>
<evidence type="ECO:0000256" key="9">
    <source>
        <dbReference type="ARBA" id="ARBA00030757"/>
    </source>
</evidence>
<dbReference type="GO" id="GO:0008168">
    <property type="term" value="F:methyltransferase activity"/>
    <property type="evidence" value="ECO:0007669"/>
    <property type="project" value="UniProtKB-KW"/>
</dbReference>
<dbReference type="SUPFAM" id="SSF53335">
    <property type="entry name" value="S-adenosyl-L-methionine-dependent methyltransferases"/>
    <property type="match status" value="1"/>
</dbReference>
<organism evidence="12 13">
    <name type="scientific">Streptomyces coffeae</name>
    <dbReference type="NCBI Taxonomy" id="621382"/>
    <lineage>
        <taxon>Bacteria</taxon>
        <taxon>Bacillati</taxon>
        <taxon>Actinomycetota</taxon>
        <taxon>Actinomycetes</taxon>
        <taxon>Kitasatosporales</taxon>
        <taxon>Streptomycetaceae</taxon>
        <taxon>Streptomyces</taxon>
    </lineage>
</organism>
<evidence type="ECO:0000256" key="8">
    <source>
        <dbReference type="ARBA" id="ARBA00022691"/>
    </source>
</evidence>
<evidence type="ECO:0000256" key="7">
    <source>
        <dbReference type="ARBA" id="ARBA00022679"/>
    </source>
</evidence>
<gene>
    <name evidence="12" type="ORF">JK363_36435</name>
</gene>
<keyword evidence="13" id="KW-1185">Reference proteome</keyword>
<dbReference type="CDD" id="cd02440">
    <property type="entry name" value="AdoMet_MTases"/>
    <property type="match status" value="1"/>
</dbReference>
<evidence type="ECO:0000256" key="3">
    <source>
        <dbReference type="ARBA" id="ARBA00011890"/>
    </source>
</evidence>
<dbReference type="GO" id="GO:0032259">
    <property type="term" value="P:methylation"/>
    <property type="evidence" value="ECO:0007669"/>
    <property type="project" value="UniProtKB-KW"/>
</dbReference>
<keyword evidence="5" id="KW-0963">Cytoplasm</keyword>
<comment type="caution">
    <text evidence="12">The sequence shown here is derived from an EMBL/GenBank/DDBJ whole genome shotgun (WGS) entry which is preliminary data.</text>
</comment>
<evidence type="ECO:0000256" key="5">
    <source>
        <dbReference type="ARBA" id="ARBA00022490"/>
    </source>
</evidence>
<comment type="similarity">
    <text evidence="2">Belongs to the methyltransferase superfamily. L-isoaspartyl/D-aspartyl protein methyltransferase family.</text>
</comment>
<evidence type="ECO:0000313" key="12">
    <source>
        <dbReference type="EMBL" id="MBL1102025.1"/>
    </source>
</evidence>
<keyword evidence="8" id="KW-0949">S-adenosyl-L-methionine</keyword>
<evidence type="ECO:0000256" key="1">
    <source>
        <dbReference type="ARBA" id="ARBA00004496"/>
    </source>
</evidence>
<protein>
    <recommendedName>
        <fullName evidence="4">Protein-L-isoaspartate O-methyltransferase</fullName>
        <ecNumber evidence="3">2.1.1.77</ecNumber>
    </recommendedName>
    <alternativeName>
        <fullName evidence="11">L-isoaspartyl protein carboxyl methyltransferase</fullName>
    </alternativeName>
    <alternativeName>
        <fullName evidence="9">Protein L-isoaspartyl methyltransferase</fullName>
    </alternativeName>
    <alternativeName>
        <fullName evidence="10">Protein-beta-aspartate methyltransferase</fullName>
    </alternativeName>
</protein>
<evidence type="ECO:0000256" key="10">
    <source>
        <dbReference type="ARBA" id="ARBA00031323"/>
    </source>
</evidence>